<name>A0A4Y6U9R7_9PROT</name>
<feature type="compositionally biased region" description="Basic and acidic residues" evidence="1">
    <location>
        <begin position="19"/>
        <end position="33"/>
    </location>
</feature>
<dbReference type="RefSeq" id="WP_141442969.1">
    <property type="nucleotide sequence ID" value="NZ_CP038231.1"/>
</dbReference>
<evidence type="ECO:0000313" key="2">
    <source>
        <dbReference type="EMBL" id="QDH13308.1"/>
    </source>
</evidence>
<dbReference type="EMBL" id="CP038231">
    <property type="protein sequence ID" value="QDH13308.1"/>
    <property type="molecule type" value="Genomic_DNA"/>
</dbReference>
<feature type="region of interest" description="Disordered" evidence="1">
    <location>
        <begin position="1"/>
        <end position="70"/>
    </location>
</feature>
<evidence type="ECO:0000256" key="1">
    <source>
        <dbReference type="SAM" id="MobiDB-lite"/>
    </source>
</evidence>
<reference evidence="2 3" key="1">
    <citation type="submission" date="2019-03" db="EMBL/GenBank/DDBJ databases">
        <title>The complete genome sequence of Swingsia_sp. F3b2 LMG30590(T).</title>
        <authorList>
            <person name="Chua K.-O."/>
            <person name="Chan K.-G."/>
            <person name="See-Too W.-S."/>
        </authorList>
    </citation>
    <scope>NUCLEOTIDE SEQUENCE [LARGE SCALE GENOMIC DNA]</scope>
    <source>
        <strain evidence="2 3">F3b2</strain>
    </source>
</reference>
<keyword evidence="3" id="KW-1185">Reference proteome</keyword>
<dbReference type="KEGG" id="swf:E3E12_02805"/>
<accession>A0A4Y6U9R7</accession>
<evidence type="ECO:0000313" key="3">
    <source>
        <dbReference type="Proteomes" id="UP000318709"/>
    </source>
</evidence>
<protein>
    <submittedName>
        <fullName evidence="2">Uncharacterized protein</fullName>
    </submittedName>
</protein>
<organism evidence="2 3">
    <name type="scientific">Formicincola oecophyllae</name>
    <dbReference type="NCBI Taxonomy" id="2558361"/>
    <lineage>
        <taxon>Bacteria</taxon>
        <taxon>Pseudomonadati</taxon>
        <taxon>Pseudomonadota</taxon>
        <taxon>Alphaproteobacteria</taxon>
        <taxon>Acetobacterales</taxon>
        <taxon>Acetobacteraceae</taxon>
        <taxon>Formicincola</taxon>
    </lineage>
</organism>
<dbReference type="Proteomes" id="UP000318709">
    <property type="component" value="Chromosome"/>
</dbReference>
<feature type="compositionally biased region" description="Polar residues" evidence="1">
    <location>
        <begin position="59"/>
        <end position="70"/>
    </location>
</feature>
<proteinExistence type="predicted"/>
<sequence length="70" mass="7622">MTDTTSQAAPPARPHRTPKALEREAERTRRQAEALRANLLRRKAQARAQAALEKPTPMPSGQTAPSGHPS</sequence>
<gene>
    <name evidence="2" type="ORF">E3E12_02805</name>
</gene>
<dbReference type="AlphaFoldDB" id="A0A4Y6U9R7"/>